<dbReference type="AlphaFoldDB" id="A0A521E5I6"/>
<keyword evidence="1" id="KW-1133">Transmembrane helix</keyword>
<protein>
    <submittedName>
        <fullName evidence="2">Cell division protein FtsQ</fullName>
    </submittedName>
</protein>
<dbReference type="Proteomes" id="UP000315971">
    <property type="component" value="Unassembled WGS sequence"/>
</dbReference>
<dbReference type="OrthoDB" id="1466667at2"/>
<sequence length="276" mass="31465">MNFLKRINWKRILIVATWATCLLGVIVLLSFVSAKQEKVRCKGVKISIDGKRNFLVEKGEVLAIMNRILPKFVSKPINDIPVEQIETALERNPYIQRADIFIDLDGIVNVKVVQREPILRIINAANQSFYVDKNGFKMPLSPNFSPRVLVANGNITEMPSLNDTLKTNVAKELFVLTQFVEDNKDEFWKSQIAEMYVNDAHEIVLIPRVGDSKIVLGNVDDLESRLNNLLTFYKKALPRMGWDTYKIINIKYANQIIGVRDTTIQQTNTVITSSIQ</sequence>
<keyword evidence="1" id="KW-0812">Transmembrane</keyword>
<keyword evidence="1" id="KW-0472">Membrane</keyword>
<name>A0A521E5I6_9SPHI</name>
<keyword evidence="3" id="KW-1185">Reference proteome</keyword>
<keyword evidence="2" id="KW-0132">Cell division</keyword>
<keyword evidence="2" id="KW-0131">Cell cycle</keyword>
<evidence type="ECO:0000313" key="2">
    <source>
        <dbReference type="EMBL" id="SMO78631.1"/>
    </source>
</evidence>
<reference evidence="2 3" key="1">
    <citation type="submission" date="2017-05" db="EMBL/GenBank/DDBJ databases">
        <authorList>
            <person name="Varghese N."/>
            <person name="Submissions S."/>
        </authorList>
    </citation>
    <scope>NUCLEOTIDE SEQUENCE [LARGE SCALE GENOMIC DNA]</scope>
    <source>
        <strain evidence="2 3">DSM 21342</strain>
    </source>
</reference>
<evidence type="ECO:0000313" key="3">
    <source>
        <dbReference type="Proteomes" id="UP000315971"/>
    </source>
</evidence>
<feature type="transmembrane region" description="Helical" evidence="1">
    <location>
        <begin position="12"/>
        <end position="32"/>
    </location>
</feature>
<proteinExistence type="predicted"/>
<dbReference type="RefSeq" id="WP_142604556.1">
    <property type="nucleotide sequence ID" value="NZ_FXSZ01000011.1"/>
</dbReference>
<gene>
    <name evidence="2" type="ORF">SAMN06265350_11114</name>
</gene>
<evidence type="ECO:0000256" key="1">
    <source>
        <dbReference type="SAM" id="Phobius"/>
    </source>
</evidence>
<accession>A0A521E5I6</accession>
<organism evidence="2 3">
    <name type="scientific">Solitalea koreensis</name>
    <dbReference type="NCBI Taxonomy" id="543615"/>
    <lineage>
        <taxon>Bacteria</taxon>
        <taxon>Pseudomonadati</taxon>
        <taxon>Bacteroidota</taxon>
        <taxon>Sphingobacteriia</taxon>
        <taxon>Sphingobacteriales</taxon>
        <taxon>Sphingobacteriaceae</taxon>
        <taxon>Solitalea</taxon>
    </lineage>
</organism>
<dbReference type="GO" id="GO:0051301">
    <property type="term" value="P:cell division"/>
    <property type="evidence" value="ECO:0007669"/>
    <property type="project" value="UniProtKB-KW"/>
</dbReference>
<dbReference type="EMBL" id="FXSZ01000011">
    <property type="protein sequence ID" value="SMO78631.1"/>
    <property type="molecule type" value="Genomic_DNA"/>
</dbReference>